<organism evidence="2 3">
    <name type="scientific">Octopus sinensis</name>
    <name type="common">East Asian common octopus</name>
    <dbReference type="NCBI Taxonomy" id="2607531"/>
    <lineage>
        <taxon>Eukaryota</taxon>
        <taxon>Metazoa</taxon>
        <taxon>Spiralia</taxon>
        <taxon>Lophotrochozoa</taxon>
        <taxon>Mollusca</taxon>
        <taxon>Cephalopoda</taxon>
        <taxon>Coleoidea</taxon>
        <taxon>Octopodiformes</taxon>
        <taxon>Octopoda</taxon>
        <taxon>Incirrata</taxon>
        <taxon>Octopodidae</taxon>
        <taxon>Octopus</taxon>
    </lineage>
</organism>
<sequence>MSHYKVKITGLLQQFETRFEIFREHEKEFTVFRSPHLAANLQLEIIDLKCDSDLKNKFTMVGLDTFYKYLLPKYPNLTALAAKILSMFGSTYLCGQLFSLMNINKTKFRSRLTHTHLKNNCSKTKVLPNKDIIFWNGLLTANIFHTVEHIPHKIPQCYKDLNTKLF</sequence>
<evidence type="ECO:0000313" key="3">
    <source>
        <dbReference type="RefSeq" id="XP_029657542.1"/>
    </source>
</evidence>
<name>A0A6P7U826_9MOLL</name>
<accession>A0A6P7U826</accession>
<dbReference type="KEGG" id="osn:115231726"/>
<dbReference type="Pfam" id="PF05699">
    <property type="entry name" value="Dimer_Tnp_hAT"/>
    <property type="match status" value="1"/>
</dbReference>
<feature type="domain" description="HAT C-terminal dimerisation" evidence="1">
    <location>
        <begin position="72"/>
        <end position="117"/>
    </location>
</feature>
<dbReference type="PANTHER" id="PTHR45913">
    <property type="entry name" value="EPM2A-INTERACTING PROTEIN 1"/>
    <property type="match status" value="1"/>
</dbReference>
<evidence type="ECO:0000313" key="2">
    <source>
        <dbReference type="Proteomes" id="UP000515154"/>
    </source>
</evidence>
<gene>
    <name evidence="3" type="primary">LOC115231726</name>
</gene>
<keyword evidence="2" id="KW-1185">Reference proteome</keyword>
<dbReference type="PANTHER" id="PTHR45913:SF5">
    <property type="entry name" value="GENERAL TRANSCRIPTION FACTOR II-I REPEAT DOMAIN-CONTAINING PROTEIN 2A-LIKE PROTEIN"/>
    <property type="match status" value="1"/>
</dbReference>
<proteinExistence type="predicted"/>
<protein>
    <submittedName>
        <fullName evidence="3">General transcription factor II-I repeat domain-containing protein 2B-like</fullName>
    </submittedName>
</protein>
<evidence type="ECO:0000259" key="1">
    <source>
        <dbReference type="Pfam" id="PF05699"/>
    </source>
</evidence>
<dbReference type="GO" id="GO:0046983">
    <property type="term" value="F:protein dimerization activity"/>
    <property type="evidence" value="ECO:0007669"/>
    <property type="project" value="InterPro"/>
</dbReference>
<reference evidence="3" key="1">
    <citation type="submission" date="2025-08" db="UniProtKB">
        <authorList>
            <consortium name="RefSeq"/>
        </authorList>
    </citation>
    <scope>IDENTIFICATION</scope>
</reference>
<dbReference type="RefSeq" id="XP_029657542.1">
    <property type="nucleotide sequence ID" value="XM_029801682.1"/>
</dbReference>
<dbReference type="AlphaFoldDB" id="A0A6P7U826"/>
<dbReference type="Proteomes" id="UP000515154">
    <property type="component" value="Unplaced"/>
</dbReference>
<dbReference type="InterPro" id="IPR008906">
    <property type="entry name" value="HATC_C_dom"/>
</dbReference>